<evidence type="ECO:0000259" key="8">
    <source>
        <dbReference type="PROSITE" id="PS50158"/>
    </source>
</evidence>
<keyword evidence="5" id="KW-0460">Magnesium</keyword>
<evidence type="ECO:0000313" key="9">
    <source>
        <dbReference type="EMBL" id="VDI46676.1"/>
    </source>
</evidence>
<dbReference type="InterPro" id="IPR043519">
    <property type="entry name" value="NT_sf"/>
</dbReference>
<dbReference type="PROSITE" id="PS50158">
    <property type="entry name" value="ZF_CCHC"/>
    <property type="match status" value="1"/>
</dbReference>
<evidence type="ECO:0000256" key="7">
    <source>
        <dbReference type="SAM" id="MobiDB-lite"/>
    </source>
</evidence>
<feature type="compositionally biased region" description="Basic residues" evidence="7">
    <location>
        <begin position="78"/>
        <end position="90"/>
    </location>
</feature>
<dbReference type="SUPFAM" id="SSF81631">
    <property type="entry name" value="PAP/OAS1 substrate-binding domain"/>
    <property type="match status" value="2"/>
</dbReference>
<reference evidence="9" key="1">
    <citation type="submission" date="2018-11" db="EMBL/GenBank/DDBJ databases">
        <authorList>
            <person name="Alioto T."/>
            <person name="Alioto T."/>
        </authorList>
    </citation>
    <scope>NUCLEOTIDE SEQUENCE</scope>
</reference>
<dbReference type="SMART" id="SM00343">
    <property type="entry name" value="ZnF_C2HC"/>
    <property type="match status" value="2"/>
</dbReference>
<feature type="region of interest" description="Disordered" evidence="7">
    <location>
        <begin position="188"/>
        <end position="210"/>
    </location>
</feature>
<comment type="cofactor">
    <cofactor evidence="1">
        <name>Mn(2+)</name>
        <dbReference type="ChEBI" id="CHEBI:29035"/>
    </cofactor>
</comment>
<organism evidence="9 10">
    <name type="scientific">Mytilus galloprovincialis</name>
    <name type="common">Mediterranean mussel</name>
    <dbReference type="NCBI Taxonomy" id="29158"/>
    <lineage>
        <taxon>Eukaryota</taxon>
        <taxon>Metazoa</taxon>
        <taxon>Spiralia</taxon>
        <taxon>Lophotrochozoa</taxon>
        <taxon>Mollusca</taxon>
        <taxon>Bivalvia</taxon>
        <taxon>Autobranchia</taxon>
        <taxon>Pteriomorphia</taxon>
        <taxon>Mytilida</taxon>
        <taxon>Mytiloidea</taxon>
        <taxon>Mytilidae</taxon>
        <taxon>Mytilinae</taxon>
        <taxon>Mytilus</taxon>
    </lineage>
</organism>
<evidence type="ECO:0000256" key="3">
    <source>
        <dbReference type="ARBA" id="ARBA00022679"/>
    </source>
</evidence>
<keyword evidence="6" id="KW-0863">Zinc-finger</keyword>
<feature type="compositionally biased region" description="Low complexity" evidence="7">
    <location>
        <begin position="27"/>
        <end position="42"/>
    </location>
</feature>
<sequence length="1505" mass="172548">MAEEQGADPLSKEEIEVGIKKLINFGNTDDPNNINLNTNSNLDQEDNQDCTKKGTPAKEKNSALEDQHHSAKSEKALSKSKTKKSKKSKKKVSELVTENVSNFKQDKQSHLAKQSIGQQSSKGMSQYQTEERDFLKPGLIISVNKESKRQITTYLSDSRDSAIGIKRGEDNPDLTISDKKIIVDSEKEYTKRNKKVKKSTPDHGIGDDKEQEDKKLFNEKESQSHPNIDEVSDRFWNSKMEDKKMRIGRSKEENESGAQNRDHCGLDEDIPLEKVHQILEKDKIFPLKKKSVRFPRARYFCRVCDYHMDTLDDVRRHGKDHRHKRRVENINIQDVLKRLTEPSEKHILAVESLLERTFNEHHLTKAMMQERHETVQHLEIFLKKSLPDAKLNIFGSSFTGLGLKSSDVNVDLDVQKDHAKCLTAAFRAMKECENYEKVISDFSSKVPCIYFTVSNVQYRITINNESARNCNLLLKLYAECDQRFLKMAVVLRYWAKICKIDRQDEGTLPAYSFYLLLVFYLQRCKQPVLPILYQGTDTTECVSPTKNKIQSKPEFDFSEIQDMANHWSSENTDSVGFLWIGLFKFYALEFELNAHVVCIRNFGVCTRAQKKWNSKKLAIEDPFSLKRNVSKSVAGFESFEYIWDCIRKAYHYFGQPTNCKQIKMDKKNNRIGSNDSVKKDKDLTQMKTETKKDQRYKPKQKSAIENCGSQEGTRVEQNKLDTIKTEYQPASNTSTVINSVESNVTASSIKSNKTVTSSCDSSEAVNLSDATDKFIDENISLPSAERCKQTGSAENLLTNSEQKPSDSDKNQITNSEQKNSEHLIKLAKSLVNEVLESALVTLNLPISRSLNCTDTNLPVQHQSNSDMLEEEDTEQKKDLKNLEQYNYVFQYNVLTDGKGPVIFCSLCEKEGHLKQSCPDDKLPELSALPKLTKSHKDALSSLLKRIPGEYGPNEVELQEREMVRRELEEFIQELYPDSRVHMFGSSYNGFGFSKSDLDLCVTFDKHPTGEGLDMVHFIEYISCKLKTHRGLYNVFPITSAKVPIVKFKHRRTQLEGDISMYNLLALHNTEMVRMYASIDPRVRILGYALKVFVKICDIGDASRGSLSSYAYILMLIHYLQQCKPPVIPVLQELYYHYGPDKPEFLIDGWNAWYFDNMKALPDVWLGYGKNRQSVGELWSELFCYYTELFNMKEQVVCCRQIPVLTKFEKLWNSPCIAIEDPFDLGHNLGGGLSRKMQHFIQKAFIRGRDLYGNPRPDLGMNLEALAGYFFDVNRLSEGPPPNDRCCRACNKIGHIAKECPVVKNRKDREEKEKKKKAEYNHREGKRTFQANHTNNASKIENSNQHKNPGSYGKERVFHRTVSESNDLKFYPSNLESRSHSHRSASVPANIYENKPVNVGYKDFPQNPNHQTYHPFNQGVPFYLPHQLSSSPGRSPSYHAGHQVPLSQYYQQPYFQTQVLLPFDNPYVHTNTAVHAPSGMTYIASSDSVMDAEHCVQHKAAKENQK</sequence>
<dbReference type="InterPro" id="IPR001878">
    <property type="entry name" value="Znf_CCHC"/>
</dbReference>
<dbReference type="EMBL" id="UYJE01006528">
    <property type="protein sequence ID" value="VDI46676.1"/>
    <property type="molecule type" value="Genomic_DNA"/>
</dbReference>
<keyword evidence="3 9" id="KW-0808">Transferase</keyword>
<feature type="domain" description="CCHC-type" evidence="8">
    <location>
        <begin position="1286"/>
        <end position="1300"/>
    </location>
</feature>
<comment type="caution">
    <text evidence="9">The sequence shown here is derived from an EMBL/GenBank/DDBJ whole genome shotgun (WGS) entry which is preliminary data.</text>
</comment>
<keyword evidence="6" id="KW-0862">Zinc</keyword>
<proteinExistence type="predicted"/>
<dbReference type="Pfam" id="PF03828">
    <property type="entry name" value="PAP_assoc"/>
    <property type="match status" value="2"/>
</dbReference>
<feature type="region of interest" description="Disordered" evidence="7">
    <location>
        <begin position="797"/>
        <end position="817"/>
    </location>
</feature>
<feature type="region of interest" description="Disordered" evidence="7">
    <location>
        <begin position="24"/>
        <end position="129"/>
    </location>
</feature>
<evidence type="ECO:0000313" key="10">
    <source>
        <dbReference type="Proteomes" id="UP000596742"/>
    </source>
</evidence>
<name>A0A8B6FCN4_MYTGA</name>
<dbReference type="InterPro" id="IPR002058">
    <property type="entry name" value="PAP_assoc"/>
</dbReference>
<accession>A0A8B6FCN4</accession>
<dbReference type="SUPFAM" id="SSF81301">
    <property type="entry name" value="Nucleotidyltransferase"/>
    <property type="match status" value="2"/>
</dbReference>
<evidence type="ECO:0000256" key="1">
    <source>
        <dbReference type="ARBA" id="ARBA00001936"/>
    </source>
</evidence>
<dbReference type="CDD" id="cd05402">
    <property type="entry name" value="NT_PAP_TUTase"/>
    <property type="match status" value="2"/>
</dbReference>
<dbReference type="GO" id="GO:0003676">
    <property type="term" value="F:nucleic acid binding"/>
    <property type="evidence" value="ECO:0007669"/>
    <property type="project" value="InterPro"/>
</dbReference>
<feature type="compositionally biased region" description="Basic and acidic residues" evidence="7">
    <location>
        <begin position="1304"/>
        <end position="1326"/>
    </location>
</feature>
<feature type="compositionally biased region" description="Basic and acidic residues" evidence="7">
    <location>
        <begin position="199"/>
        <end position="210"/>
    </location>
</feature>
<dbReference type="GO" id="GO:0031123">
    <property type="term" value="P:RNA 3'-end processing"/>
    <property type="evidence" value="ECO:0007669"/>
    <property type="project" value="TreeGrafter"/>
</dbReference>
<feature type="compositionally biased region" description="Basic and acidic residues" evidence="7">
    <location>
        <begin position="49"/>
        <end position="77"/>
    </location>
</feature>
<feature type="compositionally biased region" description="Polar residues" evidence="7">
    <location>
        <begin position="111"/>
        <end position="128"/>
    </location>
</feature>
<gene>
    <name evidence="9" type="ORF">MGAL_10B047686</name>
</gene>
<dbReference type="EC" id="2.7.7.52" evidence="9"/>
<keyword evidence="4" id="KW-0479">Metal-binding</keyword>
<protein>
    <submittedName>
        <fullName evidence="9">Terminal uridylyltransferase</fullName>
        <ecNumber evidence="9">2.7.7.52</ecNumber>
    </submittedName>
</protein>
<comment type="cofactor">
    <cofactor evidence="2">
        <name>Mg(2+)</name>
        <dbReference type="ChEBI" id="CHEBI:18420"/>
    </cofactor>
</comment>
<dbReference type="PROSITE" id="PS00028">
    <property type="entry name" value="ZINC_FINGER_C2H2_1"/>
    <property type="match status" value="1"/>
</dbReference>
<dbReference type="Pfam" id="PF19088">
    <property type="entry name" value="TUTase"/>
    <property type="match status" value="1"/>
</dbReference>
<dbReference type="Proteomes" id="UP000596742">
    <property type="component" value="Unassembled WGS sequence"/>
</dbReference>
<dbReference type="InterPro" id="IPR013087">
    <property type="entry name" value="Znf_C2H2_type"/>
</dbReference>
<dbReference type="SUPFAM" id="SSF57756">
    <property type="entry name" value="Retrovirus zinc finger-like domains"/>
    <property type="match status" value="1"/>
</dbReference>
<evidence type="ECO:0000256" key="6">
    <source>
        <dbReference type="PROSITE-ProRule" id="PRU00047"/>
    </source>
</evidence>
<dbReference type="PANTHER" id="PTHR12271">
    <property type="entry name" value="POLY A POLYMERASE CID PAP -RELATED"/>
    <property type="match status" value="1"/>
</dbReference>
<feature type="compositionally biased region" description="Polar residues" evidence="7">
    <location>
        <begin position="1328"/>
        <end position="1347"/>
    </location>
</feature>
<dbReference type="GO" id="GO:0050265">
    <property type="term" value="F:RNA uridylyltransferase activity"/>
    <property type="evidence" value="ECO:0007669"/>
    <property type="project" value="UniProtKB-EC"/>
</dbReference>
<dbReference type="InterPro" id="IPR054708">
    <property type="entry name" value="MTPAP-like_central"/>
</dbReference>
<evidence type="ECO:0000256" key="2">
    <source>
        <dbReference type="ARBA" id="ARBA00001946"/>
    </source>
</evidence>
<dbReference type="InterPro" id="IPR045100">
    <property type="entry name" value="TUT4/7_NTP_transf"/>
</dbReference>
<feature type="region of interest" description="Disordered" evidence="7">
    <location>
        <begin position="1304"/>
        <end position="1352"/>
    </location>
</feature>
<keyword evidence="10" id="KW-1185">Reference proteome</keyword>
<dbReference type="PANTHER" id="PTHR12271:SF66">
    <property type="entry name" value="TERMINAL URIDYLYLTRANSFERASE TAILOR"/>
    <property type="match status" value="1"/>
</dbReference>
<dbReference type="Pfam" id="PF00098">
    <property type="entry name" value="zf-CCHC"/>
    <property type="match status" value="1"/>
</dbReference>
<dbReference type="Pfam" id="PF22600">
    <property type="entry name" value="MTPAP-like_central"/>
    <property type="match status" value="1"/>
</dbReference>
<dbReference type="OrthoDB" id="407432at2759"/>
<dbReference type="Gene3D" id="1.10.1410.10">
    <property type="match status" value="2"/>
</dbReference>
<dbReference type="InterPro" id="IPR036875">
    <property type="entry name" value="Znf_CCHC_sf"/>
</dbReference>
<dbReference type="Gene3D" id="3.30.460.10">
    <property type="entry name" value="Beta Polymerase, domain 2"/>
    <property type="match status" value="2"/>
</dbReference>
<evidence type="ECO:0000256" key="4">
    <source>
        <dbReference type="ARBA" id="ARBA00022723"/>
    </source>
</evidence>
<keyword evidence="9" id="KW-0548">Nucleotidyltransferase</keyword>
<feature type="region of interest" description="Disordered" evidence="7">
    <location>
        <begin position="243"/>
        <end position="265"/>
    </location>
</feature>
<dbReference type="GO" id="GO:0008270">
    <property type="term" value="F:zinc ion binding"/>
    <property type="evidence" value="ECO:0007669"/>
    <property type="project" value="UniProtKB-KW"/>
</dbReference>
<evidence type="ECO:0000256" key="5">
    <source>
        <dbReference type="ARBA" id="ARBA00022842"/>
    </source>
</evidence>